<dbReference type="Gene3D" id="2.40.10.10">
    <property type="entry name" value="Trypsin-like serine proteases"/>
    <property type="match status" value="2"/>
</dbReference>
<organism evidence="2 3">
    <name type="scientific">Actinia tenebrosa</name>
    <name type="common">Australian red waratah sea anemone</name>
    <dbReference type="NCBI Taxonomy" id="6105"/>
    <lineage>
        <taxon>Eukaryota</taxon>
        <taxon>Metazoa</taxon>
        <taxon>Cnidaria</taxon>
        <taxon>Anthozoa</taxon>
        <taxon>Hexacorallia</taxon>
        <taxon>Actiniaria</taxon>
        <taxon>Actiniidae</taxon>
        <taxon>Actinia</taxon>
    </lineage>
</organism>
<dbReference type="SUPFAM" id="SSF47986">
    <property type="entry name" value="DEATH domain"/>
    <property type="match status" value="1"/>
</dbReference>
<dbReference type="RefSeq" id="XP_031557036.1">
    <property type="nucleotide sequence ID" value="XM_031701176.1"/>
</dbReference>
<reference evidence="3" key="1">
    <citation type="submission" date="2025-08" db="UniProtKB">
        <authorList>
            <consortium name="RefSeq"/>
        </authorList>
    </citation>
    <scope>IDENTIFICATION</scope>
    <source>
        <tissue evidence="3">Tentacle</tissue>
    </source>
</reference>
<name>A0A6P8HMV2_ACTTE</name>
<dbReference type="SUPFAM" id="SSF50494">
    <property type="entry name" value="Trypsin-like serine proteases"/>
    <property type="match status" value="1"/>
</dbReference>
<dbReference type="PANTHER" id="PTHR36234:SF5">
    <property type="entry name" value="LYSYL ENDOPEPTIDASE"/>
    <property type="match status" value="1"/>
</dbReference>
<sequence>MDPRESPEVLISDGDGLLSMNTLIERSKAVCYIQVIVKDPMTNTDRLRRGSGFYSTVLINQIEYLGIFTNNHVLSNEIEAQQAEVIFDYDKSSYVNEQVKTVSLRPDLIFKTNKDLDYSFIGVQKENIEALHPGVNPIQFKPEPKISGGDEVFILQHPKGRPQEFSHDKIMTVMPPFVLYKADTETGSSGAPVFYKLNLVAIHQKGSEEQQYNKGVLCSEVLSHLNTGKYTKPTAFPIQDSQGEEIDKDSISRKQQKMENNVSLLVSEGDLEELAKEIIPIWRHLGRKLGLDNSRIEEISKDYANLGIREQAFQMLLSWKESSPNPSYGVLGNALIILGKRNLAQRYCHM</sequence>
<dbReference type="AlphaFoldDB" id="A0A6P8HMV2"/>
<keyword evidence="2" id="KW-1185">Reference proteome</keyword>
<dbReference type="InterPro" id="IPR043504">
    <property type="entry name" value="Peptidase_S1_PA_chymotrypsin"/>
</dbReference>
<dbReference type="Gene3D" id="1.10.533.10">
    <property type="entry name" value="Death Domain, Fas"/>
    <property type="match status" value="1"/>
</dbReference>
<dbReference type="InParanoid" id="A0A6P8HMV2"/>
<dbReference type="InterPro" id="IPR000488">
    <property type="entry name" value="Death_dom"/>
</dbReference>
<evidence type="ECO:0000313" key="2">
    <source>
        <dbReference type="Proteomes" id="UP000515163"/>
    </source>
</evidence>
<dbReference type="Proteomes" id="UP000515163">
    <property type="component" value="Unplaced"/>
</dbReference>
<protein>
    <submittedName>
        <fullName evidence="3">Uncharacterized protein LOC116293713 isoform X1</fullName>
    </submittedName>
</protein>
<dbReference type="OrthoDB" id="100767at2759"/>
<dbReference type="PROSITE" id="PS50017">
    <property type="entry name" value="DEATH_DOMAIN"/>
    <property type="match status" value="1"/>
</dbReference>
<dbReference type="CDD" id="cd01670">
    <property type="entry name" value="Death"/>
    <property type="match status" value="1"/>
</dbReference>
<accession>A0A6P8HMV2</accession>
<feature type="domain" description="Death" evidence="1">
    <location>
        <begin position="282"/>
        <end position="350"/>
    </location>
</feature>
<dbReference type="InterPro" id="IPR011029">
    <property type="entry name" value="DEATH-like_dom_sf"/>
</dbReference>
<dbReference type="Pfam" id="PF13365">
    <property type="entry name" value="Trypsin_2"/>
    <property type="match status" value="1"/>
</dbReference>
<dbReference type="KEGG" id="aten:116293713"/>
<evidence type="ECO:0000313" key="3">
    <source>
        <dbReference type="RefSeq" id="XP_031557036.1"/>
    </source>
</evidence>
<dbReference type="GeneID" id="116293713"/>
<dbReference type="GO" id="GO:0007165">
    <property type="term" value="P:signal transduction"/>
    <property type="evidence" value="ECO:0007669"/>
    <property type="project" value="InterPro"/>
</dbReference>
<dbReference type="PANTHER" id="PTHR36234">
    <property type="entry name" value="LYSYL ENDOPEPTIDASE"/>
    <property type="match status" value="1"/>
</dbReference>
<dbReference type="InterPro" id="IPR009003">
    <property type="entry name" value="Peptidase_S1_PA"/>
</dbReference>
<evidence type="ECO:0000259" key="1">
    <source>
        <dbReference type="PROSITE" id="PS50017"/>
    </source>
</evidence>
<dbReference type="Pfam" id="PF00531">
    <property type="entry name" value="Death"/>
    <property type="match status" value="1"/>
</dbReference>
<gene>
    <name evidence="3" type="primary">LOC116293713</name>
</gene>
<proteinExistence type="predicted"/>